<dbReference type="GO" id="GO:0007120">
    <property type="term" value="P:axial cellular bud site selection"/>
    <property type="evidence" value="ECO:0007669"/>
    <property type="project" value="TreeGrafter"/>
</dbReference>
<dbReference type="SMART" id="SM00233">
    <property type="entry name" value="PH"/>
    <property type="match status" value="1"/>
</dbReference>
<gene>
    <name evidence="3" type="ORF">J8A68_002288</name>
</gene>
<dbReference type="GO" id="GO:0000142">
    <property type="term" value="C:cellular bud neck contractile ring"/>
    <property type="evidence" value="ECO:0007669"/>
    <property type="project" value="TreeGrafter"/>
</dbReference>
<proteinExistence type="predicted"/>
<evidence type="ECO:0000256" key="1">
    <source>
        <dbReference type="SAM" id="MobiDB-lite"/>
    </source>
</evidence>
<dbReference type="GO" id="GO:0097271">
    <property type="term" value="P:protein localization to bud neck"/>
    <property type="evidence" value="ECO:0007669"/>
    <property type="project" value="TreeGrafter"/>
</dbReference>
<comment type="caution">
    <text evidence="3">The sequence shown here is derived from an EMBL/GenBank/DDBJ whole genome shotgun (WGS) entry which is preliminary data.</text>
</comment>
<sequence length="1545" mass="174215">MSATVRIIIDESQGLIERVSPSATHQDLFKHENESVDLLLKEMNLDPNLIATDDTSSIFNSPTKPLNFPRVNSKPILSTKENSSSDTYASDDEQQQQQQANQDQCKNSFDRNFDFDHSIEVQKTIANNDSDEFLFHTPKTSTVNLLEKTKSNNSSHDIYSQSPSKSIMKKSNSQSPSKSVAFMNSSPQIHQYTDDSETSNIDQEVQQQEPINNEWNQVEQQEGESSDNSIPPTPPPHKSNTYAELLNDQQVNDKLTQIPDLKLKQNDFNKLSLDEKLDLYLSKQDTSINSDVESKAYNSDMDNHLNQLEEAAKFKTNDNIADLSLSIQIPQSDNIENPLDSLAQVKLLSHSGSSQSSLQSLRDDNRKLESTREQPTSNAGLALNDGIKGLSDDLVESLLPVPHPTEVITNSPSFGISEQDDDSSFDKSYNHTEQSIMDLLNTGGSSCRSLANDGIEVEEPIETDLQESENISETTEKVEGPVQIKQEEEETIPIQVKQEMEPMVKQEPTDIEIKQESRAHVSEFNGLTPQQEIEQILAQKKSQQVEESDESTISQESTKMSIRFHMDSDWKLEDSHDGDREDNDESQMDITGGSIKSSVLELDEIKTLEPPRINQAIEVTNSPTGDISTNETDALANSSNIAPPEEITLPIVQPTTQTSLIDEMVKSIQNGVNAKSYEDLFSAENDEEKPPVDFISIWHTQERKKRHTSLRLTQSAEELKTITNNAPVVNTNDNAYISNRIKLPSYMKPTKKFKEVNVMSRRVVSPGYEDLSNVSHFLPELSDDSGFENMNFYATNIGTRSQDFLTNIDNDPNILEPPPQQPSQPLIKTNRAIRTAQKLAASQSLNPTSITPPTTLKPRPPPISTTNPFRSRFRVPTFEIKRTGSILSPKDQYYQELYSDISGIGAPSPTIKAPGMKTLPSMDRDDVKKILSTKRVITQEEYTKVKLVNQPLEQRNSIVEEPPVGKFENISRVASIYEMNDDTRADEEEEGDGEMPYFVDELKKSPIPLLSQEQLFPERRVDSVVVHKKEEMTPSPVVSEFDSDVTIAAKRNNPFRVTKINTPEIVQEANTSRSISPTKKAPIKIGTPVKLKKHNGFVTGIELEKTFSRTGSDFNGDELINGKLRNNQSKVNQANDSLVAAPPAPHQPSAISDNSGVTAVTETEPNVDLTKIASTEPRSAPPPPPLERGRLFFRLVGVKNINLPDLTSTQINATFSIILDNGVHCIQTPEYGLNSTQVSIGKEFELIVGGSSLEFIITMKSNYEPKPRTKLVEVTEQKLLKPKKRLSRLFGTKELVTTTKVVPQEVRDPWRNKFAPDGSFARCYIDLSQYEPKITGRAQYFDLNCFNEWETSVDSKYPDKTFKVKPYRIAQLEVEMLFIPRTERMEVLPMSIKTAYESVNELKVELNTEYEGFLYQEGGDCEIWKRRWFRLQNGTELIAHSEYSRKTRAKINLNKIVDVIYVDKENMNDGGSKKNYRDFSDVLLLDHAFKIVFANGEIIDFGAPNKEEKRNWVEILESIVYRNYFRRQPWVQLMVEANGVKKSMV</sequence>
<dbReference type="Proteomes" id="UP000694255">
    <property type="component" value="Unassembled WGS sequence"/>
</dbReference>
<feature type="region of interest" description="Disordered" evidence="1">
    <location>
        <begin position="61"/>
        <end position="110"/>
    </location>
</feature>
<reference evidence="3 4" key="1">
    <citation type="journal article" date="2021" name="DNA Res.">
        <title>Genome analysis of Candida subhashii reveals its hybrid nature and dual mitochondrial genome conformations.</title>
        <authorList>
            <person name="Mixao V."/>
            <person name="Hegedusova E."/>
            <person name="Saus E."/>
            <person name="Pryszcz L.P."/>
            <person name="Cillingova A."/>
            <person name="Nosek J."/>
            <person name="Gabaldon T."/>
        </authorList>
    </citation>
    <scope>NUCLEOTIDE SEQUENCE [LARGE SCALE GENOMIC DNA]</scope>
    <source>
        <strain evidence="3 4">CBS 10753</strain>
    </source>
</reference>
<feature type="region of interest" description="Disordered" evidence="1">
    <location>
        <begin position="845"/>
        <end position="869"/>
    </location>
</feature>
<feature type="region of interest" description="Disordered" evidence="1">
    <location>
        <begin position="146"/>
        <end position="181"/>
    </location>
</feature>
<dbReference type="OrthoDB" id="2123378at2759"/>
<dbReference type="RefSeq" id="XP_049264416.1">
    <property type="nucleotide sequence ID" value="XM_049406022.1"/>
</dbReference>
<organism evidence="3 4">
    <name type="scientific">[Candida] subhashii</name>
    <dbReference type="NCBI Taxonomy" id="561895"/>
    <lineage>
        <taxon>Eukaryota</taxon>
        <taxon>Fungi</taxon>
        <taxon>Dikarya</taxon>
        <taxon>Ascomycota</taxon>
        <taxon>Saccharomycotina</taxon>
        <taxon>Pichiomycetes</taxon>
        <taxon>Debaryomycetaceae</taxon>
        <taxon>Spathaspora</taxon>
    </lineage>
</organism>
<feature type="region of interest" description="Disordered" evidence="1">
    <location>
        <begin position="217"/>
        <end position="240"/>
    </location>
</feature>
<evidence type="ECO:0000313" key="4">
    <source>
        <dbReference type="Proteomes" id="UP000694255"/>
    </source>
</evidence>
<feature type="region of interest" description="Disordered" evidence="1">
    <location>
        <begin position="353"/>
        <end position="384"/>
    </location>
</feature>
<feature type="compositionally biased region" description="Basic and acidic residues" evidence="1">
    <location>
        <begin position="361"/>
        <end position="372"/>
    </location>
</feature>
<feature type="compositionally biased region" description="Polar residues" evidence="1">
    <location>
        <begin position="151"/>
        <end position="181"/>
    </location>
</feature>
<feature type="region of interest" description="Disordered" evidence="1">
    <location>
        <begin position="569"/>
        <end position="595"/>
    </location>
</feature>
<dbReference type="PROSITE" id="PS50003">
    <property type="entry name" value="PH_DOMAIN"/>
    <property type="match status" value="1"/>
</dbReference>
<dbReference type="PANTHER" id="PTHR36100">
    <property type="entry name" value="BUD SITE SELECTION PROTEIN 4"/>
    <property type="match status" value="1"/>
</dbReference>
<feature type="compositionally biased region" description="Polar residues" evidence="1">
    <location>
        <begin position="75"/>
        <end position="88"/>
    </location>
</feature>
<dbReference type="PANTHER" id="PTHR36100:SF1">
    <property type="entry name" value="BUD SITE SELECTION PROTEIN 4"/>
    <property type="match status" value="1"/>
</dbReference>
<accession>A0A8J5QDM2</accession>
<protein>
    <submittedName>
        <fullName evidence="3">BUD4</fullName>
    </submittedName>
</protein>
<evidence type="ECO:0000313" key="3">
    <source>
        <dbReference type="EMBL" id="KAG7664184.1"/>
    </source>
</evidence>
<dbReference type="CDD" id="cd13278">
    <property type="entry name" value="PH_Bud4"/>
    <property type="match status" value="1"/>
</dbReference>
<evidence type="ECO:0000259" key="2">
    <source>
        <dbReference type="PROSITE" id="PS50003"/>
    </source>
</evidence>
<dbReference type="EMBL" id="JAGSYN010000104">
    <property type="protein sequence ID" value="KAG7664184.1"/>
    <property type="molecule type" value="Genomic_DNA"/>
</dbReference>
<name>A0A8J5QDM2_9ASCO</name>
<feature type="compositionally biased region" description="Low complexity" evidence="1">
    <location>
        <begin position="95"/>
        <end position="104"/>
    </location>
</feature>
<dbReference type="GeneID" id="73469089"/>
<dbReference type="Pfam" id="PF00169">
    <property type="entry name" value="PH"/>
    <property type="match status" value="1"/>
</dbReference>
<dbReference type="GO" id="GO:0005525">
    <property type="term" value="F:GTP binding"/>
    <property type="evidence" value="ECO:0007669"/>
    <property type="project" value="TreeGrafter"/>
</dbReference>
<dbReference type="InterPro" id="IPR052007">
    <property type="entry name" value="Bud4"/>
</dbReference>
<keyword evidence="4" id="KW-1185">Reference proteome</keyword>
<feature type="domain" description="PH" evidence="2">
    <location>
        <begin position="1407"/>
        <end position="1521"/>
    </location>
</feature>
<feature type="compositionally biased region" description="Basic and acidic residues" evidence="1">
    <location>
        <begin position="569"/>
        <end position="579"/>
    </location>
</feature>
<dbReference type="InterPro" id="IPR001849">
    <property type="entry name" value="PH_domain"/>
</dbReference>